<dbReference type="Gene3D" id="3.40.50.11710">
    <property type="entry name" value="Cyclodipeptide synthase"/>
    <property type="match status" value="1"/>
</dbReference>
<feature type="compositionally biased region" description="Low complexity" evidence="4">
    <location>
        <begin position="254"/>
        <end position="268"/>
    </location>
</feature>
<dbReference type="EMBL" id="FNOK01000021">
    <property type="protein sequence ID" value="SDY19100.1"/>
    <property type="molecule type" value="Genomic_DNA"/>
</dbReference>
<evidence type="ECO:0000313" key="6">
    <source>
        <dbReference type="Proteomes" id="UP000199529"/>
    </source>
</evidence>
<dbReference type="STRING" id="418495.SAMN05216215_1021101"/>
<evidence type="ECO:0000256" key="1">
    <source>
        <dbReference type="ARBA" id="ARBA00006034"/>
    </source>
</evidence>
<feature type="region of interest" description="Disordered" evidence="4">
    <location>
        <begin position="249"/>
        <end position="268"/>
    </location>
</feature>
<dbReference type="Pfam" id="PF16715">
    <property type="entry name" value="CDPS"/>
    <property type="match status" value="1"/>
</dbReference>
<dbReference type="InterPro" id="IPR030903">
    <property type="entry name" value="CDPS"/>
</dbReference>
<reference evidence="6" key="1">
    <citation type="submission" date="2016-10" db="EMBL/GenBank/DDBJ databases">
        <authorList>
            <person name="Varghese N."/>
            <person name="Submissions S."/>
        </authorList>
    </citation>
    <scope>NUCLEOTIDE SEQUENCE [LARGE SCALE GENOMIC DNA]</scope>
    <source>
        <strain evidence="6">CGMCC 4.3530</strain>
    </source>
</reference>
<comment type="similarity">
    <text evidence="1">Belongs to the CDPS family.</text>
</comment>
<evidence type="ECO:0000256" key="4">
    <source>
        <dbReference type="SAM" id="MobiDB-lite"/>
    </source>
</evidence>
<dbReference type="OrthoDB" id="2895472at2"/>
<protein>
    <recommendedName>
        <fullName evidence="3">Cyclodipeptide synthase</fullName>
    </recommendedName>
</protein>
<proteinExistence type="inferred from homology"/>
<gene>
    <name evidence="5" type="ORF">SAMN05216215_1021101</name>
</gene>
<dbReference type="AlphaFoldDB" id="A0A1H3HUJ7"/>
<dbReference type="NCBIfam" id="TIGR04539">
    <property type="entry name" value="tRNA_cyclodipep"/>
    <property type="match status" value="1"/>
</dbReference>
<evidence type="ECO:0000313" key="5">
    <source>
        <dbReference type="EMBL" id="SDY19100.1"/>
    </source>
</evidence>
<dbReference type="InterPro" id="IPR038622">
    <property type="entry name" value="CDPS_sf"/>
</dbReference>
<dbReference type="GO" id="GO:0016755">
    <property type="term" value="F:aminoacyltransferase activity"/>
    <property type="evidence" value="ECO:0007669"/>
    <property type="project" value="InterPro"/>
</dbReference>
<keyword evidence="6" id="KW-1185">Reference proteome</keyword>
<evidence type="ECO:0000256" key="3">
    <source>
        <dbReference type="ARBA" id="ARBA00030771"/>
    </source>
</evidence>
<evidence type="ECO:0000256" key="2">
    <source>
        <dbReference type="ARBA" id="ARBA00022679"/>
    </source>
</evidence>
<name>A0A1H3HUJ7_9PSEU</name>
<dbReference type="Proteomes" id="UP000199529">
    <property type="component" value="Unassembled WGS sequence"/>
</dbReference>
<organism evidence="5 6">
    <name type="scientific">Saccharopolyspora shandongensis</name>
    <dbReference type="NCBI Taxonomy" id="418495"/>
    <lineage>
        <taxon>Bacteria</taxon>
        <taxon>Bacillati</taxon>
        <taxon>Actinomycetota</taxon>
        <taxon>Actinomycetes</taxon>
        <taxon>Pseudonocardiales</taxon>
        <taxon>Pseudonocardiaceae</taxon>
        <taxon>Saccharopolyspora</taxon>
    </lineage>
</organism>
<dbReference type="RefSeq" id="WP_093268415.1">
    <property type="nucleotide sequence ID" value="NZ_FNOK01000021.1"/>
</dbReference>
<keyword evidence="2" id="KW-0808">Transferase</keyword>
<sequence>MRDWRLAPEHDSALPVEEDGCHRWRPFTGNCARLIERGRHLAFAVSPGNGYFSEDRIVSMVEWGCARFRAVDLVTADVPMVACTYLGRGYAERHARQRAKRDVRQMENRIGRALARVDHHGAAVRVRYFDHAIGQPGYARVRAEIARARRDDPAFAATCRRMVLDVLTARMPDGWQPDPAQLAAGAEYLDMELPWFADTPGVLGVAESVMVYRVVPAFAPYLYPSGGVSPDHQGFMLLEALDALEGADGGPGGAAMAQPRAAGAVSGA</sequence>
<accession>A0A1H3HUJ7</accession>